<keyword evidence="1" id="KW-1133">Transmembrane helix</keyword>
<organism evidence="4">
    <name type="scientific">Gongylonema pulchrum</name>
    <dbReference type="NCBI Taxonomy" id="637853"/>
    <lineage>
        <taxon>Eukaryota</taxon>
        <taxon>Metazoa</taxon>
        <taxon>Ecdysozoa</taxon>
        <taxon>Nematoda</taxon>
        <taxon>Chromadorea</taxon>
        <taxon>Rhabditida</taxon>
        <taxon>Spirurina</taxon>
        <taxon>Spiruromorpha</taxon>
        <taxon>Spiruroidea</taxon>
        <taxon>Gongylonematidae</taxon>
        <taxon>Gongylonema</taxon>
    </lineage>
</organism>
<name>A0A183DTW3_9BILA</name>
<reference evidence="2 3" key="2">
    <citation type="submission" date="2018-11" db="EMBL/GenBank/DDBJ databases">
        <authorList>
            <consortium name="Pathogen Informatics"/>
        </authorList>
    </citation>
    <scope>NUCLEOTIDE SEQUENCE [LARGE SCALE GENOMIC DNA]</scope>
</reference>
<dbReference type="AlphaFoldDB" id="A0A183DTW3"/>
<accession>A0A183DTW3</accession>
<sequence length="158" mass="17452">MICSRNGLNESLVCLNSGKDNALCKGTSYCYHLVYSATSGKFQEYGCDLPQNHQAVAMPYVPVHGNNKLCYCGTPQCNEQWIVDSAVRAFTSGQILHLIIGLSLLIVSWNILISYAVSCLKKTPINCSLLSRWRTLGSTEKCCTLFFSTESIYFTPGC</sequence>
<evidence type="ECO:0000313" key="2">
    <source>
        <dbReference type="EMBL" id="VDN19950.1"/>
    </source>
</evidence>
<dbReference type="WBParaSite" id="GPUH_0001216801-mRNA-1">
    <property type="protein sequence ID" value="GPUH_0001216801-mRNA-1"/>
    <property type="gene ID" value="GPUH_0001216801"/>
</dbReference>
<feature type="transmembrane region" description="Helical" evidence="1">
    <location>
        <begin position="95"/>
        <end position="117"/>
    </location>
</feature>
<keyword evidence="1" id="KW-0812">Transmembrane</keyword>
<dbReference type="Proteomes" id="UP000271098">
    <property type="component" value="Unassembled WGS sequence"/>
</dbReference>
<gene>
    <name evidence="2" type="ORF">GPUH_LOCUS12154</name>
</gene>
<dbReference type="EMBL" id="UYRT01079084">
    <property type="protein sequence ID" value="VDN19950.1"/>
    <property type="molecule type" value="Genomic_DNA"/>
</dbReference>
<protein>
    <submittedName>
        <fullName evidence="4">Activin_recp domain-containing protein</fullName>
    </submittedName>
</protein>
<reference evidence="4" key="1">
    <citation type="submission" date="2016-06" db="UniProtKB">
        <authorList>
            <consortium name="WormBaseParasite"/>
        </authorList>
    </citation>
    <scope>IDENTIFICATION</scope>
</reference>
<evidence type="ECO:0000256" key="1">
    <source>
        <dbReference type="SAM" id="Phobius"/>
    </source>
</evidence>
<evidence type="ECO:0000313" key="4">
    <source>
        <dbReference type="WBParaSite" id="GPUH_0001216801-mRNA-1"/>
    </source>
</evidence>
<evidence type="ECO:0000313" key="3">
    <source>
        <dbReference type="Proteomes" id="UP000271098"/>
    </source>
</evidence>
<keyword evidence="3" id="KW-1185">Reference proteome</keyword>
<keyword evidence="1" id="KW-0472">Membrane</keyword>
<proteinExistence type="predicted"/>